<organism evidence="1 2">
    <name type="scientific">Macroventuria anomochaeta</name>
    <dbReference type="NCBI Taxonomy" id="301207"/>
    <lineage>
        <taxon>Eukaryota</taxon>
        <taxon>Fungi</taxon>
        <taxon>Dikarya</taxon>
        <taxon>Ascomycota</taxon>
        <taxon>Pezizomycotina</taxon>
        <taxon>Dothideomycetes</taxon>
        <taxon>Pleosporomycetidae</taxon>
        <taxon>Pleosporales</taxon>
        <taxon>Pleosporineae</taxon>
        <taxon>Didymellaceae</taxon>
        <taxon>Macroventuria</taxon>
    </lineage>
</organism>
<keyword evidence="2" id="KW-1185">Reference proteome</keyword>
<gene>
    <name evidence="1" type="ORF">BU25DRAFT_461031</name>
</gene>
<name>A0ACB6RRG9_9PLEO</name>
<proteinExistence type="predicted"/>
<evidence type="ECO:0000313" key="1">
    <source>
        <dbReference type="EMBL" id="KAF2624496.1"/>
    </source>
</evidence>
<dbReference type="Proteomes" id="UP000799754">
    <property type="component" value="Unassembled WGS sequence"/>
</dbReference>
<reference evidence="1" key="1">
    <citation type="journal article" date="2020" name="Stud. Mycol.">
        <title>101 Dothideomycetes genomes: a test case for predicting lifestyles and emergence of pathogens.</title>
        <authorList>
            <person name="Haridas S."/>
            <person name="Albert R."/>
            <person name="Binder M."/>
            <person name="Bloem J."/>
            <person name="Labutti K."/>
            <person name="Salamov A."/>
            <person name="Andreopoulos B."/>
            <person name="Baker S."/>
            <person name="Barry K."/>
            <person name="Bills G."/>
            <person name="Bluhm B."/>
            <person name="Cannon C."/>
            <person name="Castanera R."/>
            <person name="Culley D."/>
            <person name="Daum C."/>
            <person name="Ezra D."/>
            <person name="Gonzalez J."/>
            <person name="Henrissat B."/>
            <person name="Kuo A."/>
            <person name="Liang C."/>
            <person name="Lipzen A."/>
            <person name="Lutzoni F."/>
            <person name="Magnuson J."/>
            <person name="Mondo S."/>
            <person name="Nolan M."/>
            <person name="Ohm R."/>
            <person name="Pangilinan J."/>
            <person name="Park H.-J."/>
            <person name="Ramirez L."/>
            <person name="Alfaro M."/>
            <person name="Sun H."/>
            <person name="Tritt A."/>
            <person name="Yoshinaga Y."/>
            <person name="Zwiers L.-H."/>
            <person name="Turgeon B."/>
            <person name="Goodwin S."/>
            <person name="Spatafora J."/>
            <person name="Crous P."/>
            <person name="Grigoriev I."/>
        </authorList>
    </citation>
    <scope>NUCLEOTIDE SEQUENCE</scope>
    <source>
        <strain evidence="1">CBS 525.71</strain>
    </source>
</reference>
<sequence length="547" mass="61159">MRLEQFLPIALLAVQCGASPQQSRKTCTVKASGTNQTDDAPAIRAAFKECGRHGKIVFNPTTYYVNSVLNITDLEDVDVDVQGQLLWSTNIQYWLNASLPVGYQNQSTAFVLGGNNVRIDGHGVGTLNGNGDYWYQWIKQQPNTSNYPGRPLQITFNGLTNSVVKGLRFLRSQMWTMAIIHSYDSVWQDIFINNTGNVVSSSNTDGVDTFFSSNLLFKNWTVYNGDDSFSAKANSTNITILDSHFYHGLGIAIGSIGQYNDQFEIVENIRAENVYFEDTLHAFYVKTWTDDQVGFPPNGGGGGLGFAQNMQLKNLTVKNARGGLFTISQCTRFSGAPGVGNCTNSQFQVKDVNIQGLKGTTKDLRFDFDTSLDFLPHLLAQVDTTLHCLRQELIGKASFKILQCDLDKRPTADANGIPSPQSLLLKNMEYLFLLRPGAKIYVILESPLPWFSESINLQERQAQFLARVLDIIFPTLIRLRRAGYALAICIDPGSNVRFQDGQQIWRYELKNLITPSNAHFSCQGFVERFLKDDGRKLRYRSPPRVTG</sequence>
<dbReference type="EMBL" id="MU006730">
    <property type="protein sequence ID" value="KAF2624496.1"/>
    <property type="molecule type" value="Genomic_DNA"/>
</dbReference>
<keyword evidence="1" id="KW-0378">Hydrolase</keyword>
<evidence type="ECO:0000313" key="2">
    <source>
        <dbReference type="Proteomes" id="UP000799754"/>
    </source>
</evidence>
<comment type="caution">
    <text evidence="1">The sequence shown here is derived from an EMBL/GenBank/DDBJ whole genome shotgun (WGS) entry which is preliminary data.</text>
</comment>
<protein>
    <submittedName>
        <fullName evidence="1">Glycoside hydrolase family 28 protein</fullName>
    </submittedName>
</protein>
<accession>A0ACB6RRG9</accession>